<feature type="compositionally biased region" description="Acidic residues" evidence="6">
    <location>
        <begin position="1"/>
        <end position="13"/>
    </location>
</feature>
<evidence type="ECO:0000256" key="4">
    <source>
        <dbReference type="ARBA" id="ARBA00022989"/>
    </source>
</evidence>
<proteinExistence type="predicted"/>
<dbReference type="AlphaFoldDB" id="A0A8U0HS79"/>
<dbReference type="PANTHER" id="PTHR30482:SF17">
    <property type="entry name" value="ABC TRANSPORTER ATP-BINDING PROTEIN"/>
    <property type="match status" value="1"/>
</dbReference>
<dbReference type="InterPro" id="IPR043428">
    <property type="entry name" value="LivM-like"/>
</dbReference>
<dbReference type="EMBL" id="CP096659">
    <property type="protein sequence ID" value="UPV73566.1"/>
    <property type="molecule type" value="Genomic_DNA"/>
</dbReference>
<keyword evidence="4 7" id="KW-1133">Transmembrane helix</keyword>
<organism evidence="8 9">
    <name type="scientific">Halorussus limi</name>
    <dbReference type="NCBI Taxonomy" id="2938695"/>
    <lineage>
        <taxon>Archaea</taxon>
        <taxon>Methanobacteriati</taxon>
        <taxon>Methanobacteriota</taxon>
        <taxon>Stenosarchaea group</taxon>
        <taxon>Halobacteria</taxon>
        <taxon>Halobacteriales</taxon>
        <taxon>Haladaptataceae</taxon>
        <taxon>Halorussus</taxon>
    </lineage>
</organism>
<feature type="transmembrane region" description="Helical" evidence="7">
    <location>
        <begin position="207"/>
        <end position="227"/>
    </location>
</feature>
<evidence type="ECO:0000256" key="3">
    <source>
        <dbReference type="ARBA" id="ARBA00022692"/>
    </source>
</evidence>
<keyword evidence="3 7" id="KW-0812">Transmembrane</keyword>
<feature type="transmembrane region" description="Helical" evidence="7">
    <location>
        <begin position="355"/>
        <end position="380"/>
    </location>
</feature>
<evidence type="ECO:0000256" key="1">
    <source>
        <dbReference type="ARBA" id="ARBA00004651"/>
    </source>
</evidence>
<evidence type="ECO:0000256" key="2">
    <source>
        <dbReference type="ARBA" id="ARBA00022475"/>
    </source>
</evidence>
<accession>A0A8U0HS79</accession>
<sequence length="394" mass="42275">MSDEPTETPEATDETGSAVERTQRELPSWERIRRSELFVVATTTVAVAVFPWLFARAPVVSGVLQGYQDLATLILIWGIFAMGFNLLLGYTGLLSFGHAAFWGGAAYAAGVFSAQVSSSPILIILAGTSFAALSAWILGFVSLRRGGIYFAILTLAFGQMAYYMALAPLSGITGGENGFTGVELGKLFGVFDLRYPVPALDWLVGTWKYVLVGAVAVLCVAAANRILHSPYGMVFRAIRENDQRAEFVGLNVWRYKLMAFIISGTFAGVAGSLFTIYSAYVPVSSFYWTTSGEVVIMAVLGGVGSLFGPILGAGVYLYVENIVSGVQQLTLPFTGPGEWVTLVQEPVVVLDGFGAYWHLILGLVFVAVVVLFPRGIWGLLEDVGSAVRRLGGGR</sequence>
<dbReference type="InterPro" id="IPR001851">
    <property type="entry name" value="ABC_transp_permease"/>
</dbReference>
<dbReference type="Pfam" id="PF02653">
    <property type="entry name" value="BPD_transp_2"/>
    <property type="match status" value="1"/>
</dbReference>
<dbReference type="GO" id="GO:0015658">
    <property type="term" value="F:branched-chain amino acid transmembrane transporter activity"/>
    <property type="evidence" value="ECO:0007669"/>
    <property type="project" value="InterPro"/>
</dbReference>
<feature type="transmembrane region" description="Helical" evidence="7">
    <location>
        <begin position="257"/>
        <end position="280"/>
    </location>
</feature>
<reference evidence="8 9" key="1">
    <citation type="submission" date="2022-04" db="EMBL/GenBank/DDBJ databases">
        <title>Diverse halophilic archaea isolated from saline environments.</title>
        <authorList>
            <person name="Cui H.-L."/>
        </authorList>
    </citation>
    <scope>NUCLEOTIDE SEQUENCE [LARGE SCALE GENOMIC DNA]</scope>
    <source>
        <strain evidence="8 9">XZYJT49</strain>
    </source>
</reference>
<feature type="transmembrane region" description="Helical" evidence="7">
    <location>
        <begin position="37"/>
        <end position="55"/>
    </location>
</feature>
<evidence type="ECO:0000313" key="9">
    <source>
        <dbReference type="Proteomes" id="UP000830729"/>
    </source>
</evidence>
<evidence type="ECO:0000256" key="7">
    <source>
        <dbReference type="SAM" id="Phobius"/>
    </source>
</evidence>
<keyword evidence="9" id="KW-1185">Reference proteome</keyword>
<feature type="transmembrane region" description="Helical" evidence="7">
    <location>
        <begin position="121"/>
        <end position="141"/>
    </location>
</feature>
<dbReference type="Proteomes" id="UP000830729">
    <property type="component" value="Chromosome"/>
</dbReference>
<feature type="transmembrane region" description="Helical" evidence="7">
    <location>
        <begin position="286"/>
        <end position="308"/>
    </location>
</feature>
<gene>
    <name evidence="8" type="ORF">M0R89_13575</name>
</gene>
<keyword evidence="5 7" id="KW-0472">Membrane</keyword>
<dbReference type="CDD" id="cd06581">
    <property type="entry name" value="TM_PBP1_LivM_like"/>
    <property type="match status" value="1"/>
</dbReference>
<dbReference type="KEGG" id="halx:M0R89_13575"/>
<feature type="transmembrane region" description="Helical" evidence="7">
    <location>
        <begin position="67"/>
        <end position="88"/>
    </location>
</feature>
<evidence type="ECO:0000256" key="5">
    <source>
        <dbReference type="ARBA" id="ARBA00023136"/>
    </source>
</evidence>
<feature type="transmembrane region" description="Helical" evidence="7">
    <location>
        <begin position="148"/>
        <end position="165"/>
    </location>
</feature>
<dbReference type="GO" id="GO:0005886">
    <property type="term" value="C:plasma membrane"/>
    <property type="evidence" value="ECO:0007669"/>
    <property type="project" value="UniProtKB-SubCell"/>
</dbReference>
<feature type="region of interest" description="Disordered" evidence="6">
    <location>
        <begin position="1"/>
        <end position="24"/>
    </location>
</feature>
<evidence type="ECO:0000313" key="8">
    <source>
        <dbReference type="EMBL" id="UPV73566.1"/>
    </source>
</evidence>
<protein>
    <submittedName>
        <fullName evidence="8">Branched-chain amino acid ABC transporter permease</fullName>
    </submittedName>
</protein>
<comment type="subcellular location">
    <subcellularLocation>
        <location evidence="1">Cell membrane</location>
        <topology evidence="1">Multi-pass membrane protein</topology>
    </subcellularLocation>
</comment>
<evidence type="ECO:0000256" key="6">
    <source>
        <dbReference type="SAM" id="MobiDB-lite"/>
    </source>
</evidence>
<keyword evidence="2" id="KW-1003">Cell membrane</keyword>
<dbReference type="PANTHER" id="PTHR30482">
    <property type="entry name" value="HIGH-AFFINITY BRANCHED-CHAIN AMINO ACID TRANSPORT SYSTEM PERMEASE"/>
    <property type="match status" value="1"/>
</dbReference>
<name>A0A8U0HS79_9EURY</name>
<feature type="transmembrane region" description="Helical" evidence="7">
    <location>
        <begin position="95"/>
        <end position="115"/>
    </location>
</feature>